<organism evidence="2 3">
    <name type="scientific">Sphaerobolus stellatus (strain SS14)</name>
    <dbReference type="NCBI Taxonomy" id="990650"/>
    <lineage>
        <taxon>Eukaryota</taxon>
        <taxon>Fungi</taxon>
        <taxon>Dikarya</taxon>
        <taxon>Basidiomycota</taxon>
        <taxon>Agaricomycotina</taxon>
        <taxon>Agaricomycetes</taxon>
        <taxon>Phallomycetidae</taxon>
        <taxon>Geastrales</taxon>
        <taxon>Sphaerobolaceae</taxon>
        <taxon>Sphaerobolus</taxon>
    </lineage>
</organism>
<evidence type="ECO:0000313" key="2">
    <source>
        <dbReference type="EMBL" id="KIJ26317.1"/>
    </source>
</evidence>
<feature type="compositionally biased region" description="Low complexity" evidence="1">
    <location>
        <begin position="21"/>
        <end position="40"/>
    </location>
</feature>
<dbReference type="OrthoDB" id="3235325at2759"/>
<accession>A0A0C9UB54</accession>
<feature type="region of interest" description="Disordered" evidence="1">
    <location>
        <begin position="1"/>
        <end position="70"/>
    </location>
</feature>
<sequence>MANTMHPYFNPLYNTPQRPQSSLSNISSSSARNYTSTSRSNHSHHHQAHQAGLTLKRSRPPFSDNSHYGLPSSSDPAVHHDIVFLPMLLIFPASNIIPQSHSLTPAQKRAFISLLTAEDLTTYLKTYLNALYLKLMQQQIVVEAELKGFRYAYNILMERIPGSGPTGVSVPGCPLTVGHQLILPQYGPQPKHEDYEDLPCWTFSEFNNLTQNSARRIDHDLEPPDGGDICQQEWYLFHEDGSPLFWHEAADLRAELYSAWNTFKDANLAPTTWKTSGSSIAKDFLRATMYQKFPFLMLCDGHWKVNRLAMKNYSAWAHTYLPAEVGTSDVPAATSKQSQALQPPTQNQSIIIPQKRPMSIVSADQSVKRTKLNQKSANQKSRAANACVVNAHTAVTINDKHSNTSSLTNSSLSLSTNITSASASYSLEHQLLPDLHASDSV</sequence>
<evidence type="ECO:0000256" key="1">
    <source>
        <dbReference type="SAM" id="MobiDB-lite"/>
    </source>
</evidence>
<dbReference type="Proteomes" id="UP000054279">
    <property type="component" value="Unassembled WGS sequence"/>
</dbReference>
<name>A0A0C9UB54_SPHS4</name>
<evidence type="ECO:0000313" key="3">
    <source>
        <dbReference type="Proteomes" id="UP000054279"/>
    </source>
</evidence>
<dbReference type="AlphaFoldDB" id="A0A0C9UB54"/>
<protein>
    <submittedName>
        <fullName evidence="2">Uncharacterized protein</fullName>
    </submittedName>
</protein>
<dbReference type="EMBL" id="KN837374">
    <property type="protein sequence ID" value="KIJ26317.1"/>
    <property type="molecule type" value="Genomic_DNA"/>
</dbReference>
<proteinExistence type="predicted"/>
<dbReference type="HOGENOM" id="CLU_621375_0_0_1"/>
<reference evidence="2 3" key="1">
    <citation type="submission" date="2014-06" db="EMBL/GenBank/DDBJ databases">
        <title>Evolutionary Origins and Diversification of the Mycorrhizal Mutualists.</title>
        <authorList>
            <consortium name="DOE Joint Genome Institute"/>
            <consortium name="Mycorrhizal Genomics Consortium"/>
            <person name="Kohler A."/>
            <person name="Kuo A."/>
            <person name="Nagy L.G."/>
            <person name="Floudas D."/>
            <person name="Copeland A."/>
            <person name="Barry K.W."/>
            <person name="Cichocki N."/>
            <person name="Veneault-Fourrey C."/>
            <person name="LaButti K."/>
            <person name="Lindquist E.A."/>
            <person name="Lipzen A."/>
            <person name="Lundell T."/>
            <person name="Morin E."/>
            <person name="Murat C."/>
            <person name="Riley R."/>
            <person name="Ohm R."/>
            <person name="Sun H."/>
            <person name="Tunlid A."/>
            <person name="Henrissat B."/>
            <person name="Grigoriev I.V."/>
            <person name="Hibbett D.S."/>
            <person name="Martin F."/>
        </authorList>
    </citation>
    <scope>NUCLEOTIDE SEQUENCE [LARGE SCALE GENOMIC DNA]</scope>
    <source>
        <strain evidence="2 3">SS14</strain>
    </source>
</reference>
<keyword evidence="3" id="KW-1185">Reference proteome</keyword>
<gene>
    <name evidence="2" type="ORF">M422DRAFT_272605</name>
</gene>